<feature type="domain" description="RNA-binding protein KhpB N-terminal" evidence="1">
    <location>
        <begin position="6"/>
        <end position="57"/>
    </location>
</feature>
<evidence type="ECO:0000313" key="3">
    <source>
        <dbReference type="Proteomes" id="UP000198778"/>
    </source>
</evidence>
<dbReference type="Gene3D" id="3.30.30.80">
    <property type="entry name" value="probable RNA-binding protein from clostridium symbiosum atcc 14940"/>
    <property type="match status" value="1"/>
</dbReference>
<keyword evidence="3" id="KW-1185">Reference proteome</keyword>
<protein>
    <recommendedName>
        <fullName evidence="1">RNA-binding protein KhpB N-terminal domain-containing protein</fullName>
    </recommendedName>
</protein>
<gene>
    <name evidence="2" type="ORF">SAMN04488053_103161</name>
</gene>
<accession>A0A1H0E0N0</accession>
<dbReference type="Pfam" id="PF14804">
    <property type="entry name" value="Jag_N"/>
    <property type="match status" value="1"/>
</dbReference>
<organism evidence="2 3">
    <name type="scientific">Alkalicoccus daliensis</name>
    <dbReference type="NCBI Taxonomy" id="745820"/>
    <lineage>
        <taxon>Bacteria</taxon>
        <taxon>Bacillati</taxon>
        <taxon>Bacillota</taxon>
        <taxon>Bacilli</taxon>
        <taxon>Bacillales</taxon>
        <taxon>Bacillaceae</taxon>
        <taxon>Alkalicoccus</taxon>
    </lineage>
</organism>
<dbReference type="RefSeq" id="WP_090842119.1">
    <property type="nucleotide sequence ID" value="NZ_FNIL01000003.1"/>
</dbReference>
<dbReference type="InterPro" id="IPR046866">
    <property type="entry name" value="FapA_N"/>
</dbReference>
<evidence type="ECO:0000259" key="1">
    <source>
        <dbReference type="SMART" id="SM01245"/>
    </source>
</evidence>
<dbReference type="PANTHER" id="PTHR38032">
    <property type="entry name" value="POLYMERASE-RELATED"/>
    <property type="match status" value="1"/>
</dbReference>
<dbReference type="OrthoDB" id="1279at2"/>
<dbReference type="InterPro" id="IPR038247">
    <property type="entry name" value="Jag_N_dom_sf"/>
</dbReference>
<dbReference type="STRING" id="745820.SAMN04488053_103161"/>
<dbReference type="EMBL" id="FNIL01000003">
    <property type="protein sequence ID" value="SDN75919.1"/>
    <property type="molecule type" value="Genomic_DNA"/>
</dbReference>
<proteinExistence type="predicted"/>
<dbReference type="SMART" id="SM01245">
    <property type="entry name" value="Jag_N"/>
    <property type="match status" value="1"/>
</dbReference>
<name>A0A1H0E0N0_9BACI</name>
<reference evidence="3" key="1">
    <citation type="submission" date="2016-10" db="EMBL/GenBank/DDBJ databases">
        <authorList>
            <person name="Varghese N."/>
            <person name="Submissions S."/>
        </authorList>
    </citation>
    <scope>NUCLEOTIDE SEQUENCE [LARGE SCALE GENOMIC DNA]</scope>
    <source>
        <strain evidence="3">CGMCC 1.10369</strain>
    </source>
</reference>
<dbReference type="InterPro" id="IPR005646">
    <property type="entry name" value="FapA"/>
</dbReference>
<dbReference type="Proteomes" id="UP000198778">
    <property type="component" value="Unassembled WGS sequence"/>
</dbReference>
<dbReference type="Pfam" id="PF20250">
    <property type="entry name" value="FapA_N"/>
    <property type="match status" value="1"/>
</dbReference>
<dbReference type="PANTHER" id="PTHR38032:SF1">
    <property type="entry name" value="RNA-BINDING PROTEIN KHPB N-TERMINAL DOMAIN-CONTAINING PROTEIN"/>
    <property type="match status" value="1"/>
</dbReference>
<evidence type="ECO:0000313" key="2">
    <source>
        <dbReference type="EMBL" id="SDN75919.1"/>
    </source>
</evidence>
<dbReference type="Pfam" id="PF03961">
    <property type="entry name" value="FapA"/>
    <property type="match status" value="1"/>
</dbReference>
<sequence length="677" mass="74757">MEKNHIFTGESVDEAVQVALAALNVAEESVDIKILQNEGPGFFGLGRTKAKIKVVHKMPSEETGWENMLQKYTAENTSSEERGEELQLNLDGKAWIKEGSLYFQDTAEQKPVLILPGGVTALKNGKPVEKKTILSQGDRLDFSLEKQARETSWSVKVDNQKQLVELRVTPGAYFVSTIEDAPPAANLYISTASQEIPLNQLTEKDIYEQLERMDIVEGICEEEIKAATRAERPASFIIAKGKLPVHGNNGKINFIIDIRQQSGNYKEKLDGTIDFRESIHIPTVNEGTVFASIIEPTPGEDGISVFGEVLKAKAGKPIQLAPGAGIEINEETNEVVAVSSGRPHVDQRGQSVRLSILPKLLHRGDLSLQDGNIHFIGDVEVHGSVHEQMMIEAAGDIWIHKNVDKASLQSSKSIIINANALNSKIVAGQSSAIYEEALKLLKQFLYNYPSFLKVFQQVTSSEAFQSSYNGKNGWGPLVKALQEKKFPEVKKSAEALTAYINAQKTLFEGKWKDFSDMIQYGLLTFHHKSPLAEDHFFEIERQAFQLHDVLESPSASSSRIALKYAAYSEMYCDGEVDILGKGAIHSHIYADGYVTIHQKFIGGKISAKKGMNIKEAGSPGGAKTLLQTDSTGVIKIEHAHPDVLLSVGGINHKIRMEEFYLTARLDSEGRMKISRNN</sequence>
<dbReference type="InterPro" id="IPR032782">
    <property type="entry name" value="KhpB_N"/>
</dbReference>
<dbReference type="InterPro" id="IPR046865">
    <property type="entry name" value="FapA_b_solenoid"/>
</dbReference>
<dbReference type="AlphaFoldDB" id="A0A1H0E0N0"/>